<reference evidence="4 5" key="1">
    <citation type="submission" date="2020-01" db="EMBL/GenBank/DDBJ databases">
        <authorList>
            <person name="Kim M.K."/>
        </authorList>
    </citation>
    <scope>NUCLEOTIDE SEQUENCE [LARGE SCALE GENOMIC DNA]</scope>
    <source>
        <strain evidence="4 5">BT213</strain>
    </source>
</reference>
<dbReference type="InterPro" id="IPR012156">
    <property type="entry name" value="Cold_shock_CspA"/>
</dbReference>
<dbReference type="SMART" id="SM00357">
    <property type="entry name" value="CSP"/>
    <property type="match status" value="1"/>
</dbReference>
<dbReference type="Proteomes" id="UP000478546">
    <property type="component" value="Unassembled WGS sequence"/>
</dbReference>
<dbReference type="Gene3D" id="2.40.50.140">
    <property type="entry name" value="Nucleic acid-binding proteins"/>
    <property type="match status" value="1"/>
</dbReference>
<dbReference type="PIRSF" id="PIRSF002599">
    <property type="entry name" value="Cold_shock_A"/>
    <property type="match status" value="1"/>
</dbReference>
<protein>
    <submittedName>
        <fullName evidence="4">Cold shock domain-containing protein</fullName>
    </submittedName>
</protein>
<evidence type="ECO:0000256" key="1">
    <source>
        <dbReference type="ARBA" id="ARBA00004496"/>
    </source>
</evidence>
<dbReference type="PANTHER" id="PTHR11544">
    <property type="entry name" value="COLD SHOCK DOMAIN CONTAINING PROTEINS"/>
    <property type="match status" value="1"/>
</dbReference>
<dbReference type="CDD" id="cd04458">
    <property type="entry name" value="CSP_CDS"/>
    <property type="match status" value="1"/>
</dbReference>
<gene>
    <name evidence="4" type="ORF">GWO68_15995</name>
</gene>
<dbReference type="InterPro" id="IPR050181">
    <property type="entry name" value="Cold_shock_domain"/>
</dbReference>
<dbReference type="GO" id="GO:0005829">
    <property type="term" value="C:cytosol"/>
    <property type="evidence" value="ECO:0007669"/>
    <property type="project" value="UniProtKB-ARBA"/>
</dbReference>
<accession>A0A6B2H8L7</accession>
<dbReference type="PRINTS" id="PR00050">
    <property type="entry name" value="COLDSHOCK"/>
</dbReference>
<dbReference type="GO" id="GO:0003676">
    <property type="term" value="F:nucleic acid binding"/>
    <property type="evidence" value="ECO:0007669"/>
    <property type="project" value="InterPro"/>
</dbReference>
<comment type="subcellular location">
    <subcellularLocation>
        <location evidence="1">Cytoplasm</location>
    </subcellularLocation>
</comment>
<dbReference type="Pfam" id="PF00313">
    <property type="entry name" value="CSD"/>
    <property type="match status" value="1"/>
</dbReference>
<name>A0A6B2H8L7_9BACT</name>
<evidence type="ECO:0000256" key="2">
    <source>
        <dbReference type="ARBA" id="ARBA00022490"/>
    </source>
</evidence>
<organism evidence="4 5">
    <name type="scientific">Pontibacter fetidus</name>
    <dbReference type="NCBI Taxonomy" id="2700082"/>
    <lineage>
        <taxon>Bacteria</taxon>
        <taxon>Pseudomonadati</taxon>
        <taxon>Bacteroidota</taxon>
        <taxon>Cytophagia</taxon>
        <taxon>Cytophagales</taxon>
        <taxon>Hymenobacteraceae</taxon>
        <taxon>Pontibacter</taxon>
    </lineage>
</organism>
<dbReference type="PROSITE" id="PS51857">
    <property type="entry name" value="CSD_2"/>
    <property type="match status" value="1"/>
</dbReference>
<evidence type="ECO:0000313" key="4">
    <source>
        <dbReference type="EMBL" id="NDK57426.1"/>
    </source>
</evidence>
<dbReference type="RefSeq" id="WP_162347487.1">
    <property type="nucleotide sequence ID" value="NZ_JAAEAA010000026.1"/>
</dbReference>
<evidence type="ECO:0000313" key="5">
    <source>
        <dbReference type="Proteomes" id="UP000478546"/>
    </source>
</evidence>
<proteinExistence type="predicted"/>
<dbReference type="InterPro" id="IPR002059">
    <property type="entry name" value="CSP_DNA-bd"/>
</dbReference>
<comment type="caution">
    <text evidence="4">The sequence shown here is derived from an EMBL/GenBank/DDBJ whole genome shotgun (WGS) entry which is preliminary data.</text>
</comment>
<dbReference type="EMBL" id="JAAEAA010000026">
    <property type="protein sequence ID" value="NDK57426.1"/>
    <property type="molecule type" value="Genomic_DNA"/>
</dbReference>
<dbReference type="InterPro" id="IPR012340">
    <property type="entry name" value="NA-bd_OB-fold"/>
</dbReference>
<dbReference type="SUPFAM" id="SSF50249">
    <property type="entry name" value="Nucleic acid-binding proteins"/>
    <property type="match status" value="1"/>
</dbReference>
<sequence>MNNGTVKFFNDTKGFGFIKEDDSNQEYFVHVTGLVNEIRENDKVTFELKEGKRGLNAVNVKLA</sequence>
<evidence type="ECO:0000259" key="3">
    <source>
        <dbReference type="PROSITE" id="PS51857"/>
    </source>
</evidence>
<keyword evidence="2" id="KW-0963">Cytoplasm</keyword>
<keyword evidence="5" id="KW-1185">Reference proteome</keyword>
<dbReference type="InterPro" id="IPR011129">
    <property type="entry name" value="CSD"/>
</dbReference>
<feature type="domain" description="CSD" evidence="3">
    <location>
        <begin position="1"/>
        <end position="62"/>
    </location>
</feature>
<dbReference type="AlphaFoldDB" id="A0A6B2H8L7"/>